<protein>
    <submittedName>
        <fullName evidence="1">Uncharacterized protein</fullName>
    </submittedName>
</protein>
<sequence length="98" mass="11305">MNVPLLHLFDFVDHRDYGSGRHAGSTFRTRTSKLRLSRKSRTATSSLMCIEWNWKMDCICDLSSPTPAWHSLIPPGTHCFTLYISRKFRCSVYSIPLP</sequence>
<evidence type="ECO:0000313" key="1">
    <source>
        <dbReference type="EMBL" id="KAF9477245.1"/>
    </source>
</evidence>
<reference evidence="1" key="1">
    <citation type="submission" date="2020-11" db="EMBL/GenBank/DDBJ databases">
        <authorList>
            <consortium name="DOE Joint Genome Institute"/>
            <person name="Ahrendt S."/>
            <person name="Riley R."/>
            <person name="Andreopoulos W."/>
            <person name="Labutti K."/>
            <person name="Pangilinan J."/>
            <person name="Ruiz-Duenas F.J."/>
            <person name="Barrasa J.M."/>
            <person name="Sanchez-Garcia M."/>
            <person name="Camarero S."/>
            <person name="Miyauchi S."/>
            <person name="Serrano A."/>
            <person name="Linde D."/>
            <person name="Babiker R."/>
            <person name="Drula E."/>
            <person name="Ayuso-Fernandez I."/>
            <person name="Pacheco R."/>
            <person name="Padilla G."/>
            <person name="Ferreira P."/>
            <person name="Barriuso J."/>
            <person name="Kellner H."/>
            <person name="Castanera R."/>
            <person name="Alfaro M."/>
            <person name="Ramirez L."/>
            <person name="Pisabarro A.G."/>
            <person name="Kuo A."/>
            <person name="Tritt A."/>
            <person name="Lipzen A."/>
            <person name="He G."/>
            <person name="Yan M."/>
            <person name="Ng V."/>
            <person name="Cullen D."/>
            <person name="Martin F."/>
            <person name="Rosso M.-N."/>
            <person name="Henrissat B."/>
            <person name="Hibbett D."/>
            <person name="Martinez A.T."/>
            <person name="Grigoriev I.V."/>
        </authorList>
    </citation>
    <scope>NUCLEOTIDE SEQUENCE</scope>
    <source>
        <strain evidence="1">CIRM-BRFM 674</strain>
    </source>
</reference>
<gene>
    <name evidence="1" type="ORF">BDN70DRAFT_117006</name>
</gene>
<accession>A0A9P5Z053</accession>
<proteinExistence type="predicted"/>
<evidence type="ECO:0000313" key="2">
    <source>
        <dbReference type="Proteomes" id="UP000807469"/>
    </source>
</evidence>
<dbReference type="EMBL" id="MU155267">
    <property type="protein sequence ID" value="KAF9477245.1"/>
    <property type="molecule type" value="Genomic_DNA"/>
</dbReference>
<dbReference type="AlphaFoldDB" id="A0A9P5Z053"/>
<name>A0A9P5Z053_9AGAR</name>
<organism evidence="1 2">
    <name type="scientific">Pholiota conissans</name>
    <dbReference type="NCBI Taxonomy" id="109636"/>
    <lineage>
        <taxon>Eukaryota</taxon>
        <taxon>Fungi</taxon>
        <taxon>Dikarya</taxon>
        <taxon>Basidiomycota</taxon>
        <taxon>Agaricomycotina</taxon>
        <taxon>Agaricomycetes</taxon>
        <taxon>Agaricomycetidae</taxon>
        <taxon>Agaricales</taxon>
        <taxon>Agaricineae</taxon>
        <taxon>Strophariaceae</taxon>
        <taxon>Pholiota</taxon>
    </lineage>
</organism>
<comment type="caution">
    <text evidence="1">The sequence shown here is derived from an EMBL/GenBank/DDBJ whole genome shotgun (WGS) entry which is preliminary data.</text>
</comment>
<dbReference type="Proteomes" id="UP000807469">
    <property type="component" value="Unassembled WGS sequence"/>
</dbReference>
<keyword evidence="2" id="KW-1185">Reference proteome</keyword>